<keyword evidence="1" id="KW-0808">Transferase</keyword>
<accession>A0ABZ0VCF3</accession>
<protein>
    <submittedName>
        <fullName evidence="1">Glycosyl transferase</fullName>
    </submittedName>
</protein>
<dbReference type="GO" id="GO:0016740">
    <property type="term" value="F:transferase activity"/>
    <property type="evidence" value="ECO:0007669"/>
    <property type="project" value="UniProtKB-KW"/>
</dbReference>
<organism evidence="1 2">
    <name type="scientific">Microbacterium invictum</name>
    <dbReference type="NCBI Taxonomy" id="515415"/>
    <lineage>
        <taxon>Bacteria</taxon>
        <taxon>Bacillati</taxon>
        <taxon>Actinomycetota</taxon>
        <taxon>Actinomycetes</taxon>
        <taxon>Micrococcales</taxon>
        <taxon>Microbacteriaceae</taxon>
        <taxon>Microbacterium</taxon>
    </lineage>
</organism>
<evidence type="ECO:0000313" key="2">
    <source>
        <dbReference type="Proteomes" id="UP001324533"/>
    </source>
</evidence>
<sequence>MTGRIRVLHSLAPPDGTTKYVDQMTDGAPDDVEVTYFSWKRALRGDYDVLHLHWPELLLRARSRPKRFAKRQAMRATLFLARRRGTPIVRTVHNLQPHESGGRAERRILAAVDRQTALFIRLNPTTDLPTRYSAVTILHGHYRDRFADHRRSLRESGRILYFGIIRPYKNVEKLIEVYTAEARPGTHLRIVGSPSPELRGRIERAAASHPDVTTRLAFVEDSELVSEITAATLVVLPYAEMHNSGAALVALSLDRPILVPRTPSNEALATEVGAPWVQLYDGDLDGEVLDGALAAAEVLGADERPRLEGRDWDEVGRRHRDVYRSVLSRGGDE</sequence>
<name>A0ABZ0VCF3_9MICO</name>
<dbReference type="EMBL" id="CP139779">
    <property type="protein sequence ID" value="WQB69810.1"/>
    <property type="molecule type" value="Genomic_DNA"/>
</dbReference>
<gene>
    <name evidence="1" type="ORF">T9R20_14075</name>
</gene>
<dbReference type="Gene3D" id="3.40.50.2000">
    <property type="entry name" value="Glycogen Phosphorylase B"/>
    <property type="match status" value="2"/>
</dbReference>
<dbReference type="Proteomes" id="UP001324533">
    <property type="component" value="Chromosome"/>
</dbReference>
<reference evidence="1 2" key="1">
    <citation type="submission" date="2023-06" db="EMBL/GenBank/DDBJ databases">
        <title>Rock-solubilizing bacteria, Microbacterium invictum, promotes re-establishment of vegetation in rocky wasteland by accelerating rock bio-weathering and reshaping soil bacterial community.</title>
        <authorList>
            <person name="Liu C."/>
        </authorList>
    </citation>
    <scope>NUCLEOTIDE SEQUENCE [LARGE SCALE GENOMIC DNA]</scope>
    <source>
        <strain evidence="1 2">X-18</strain>
    </source>
</reference>
<dbReference type="SUPFAM" id="SSF53756">
    <property type="entry name" value="UDP-Glycosyltransferase/glycogen phosphorylase"/>
    <property type="match status" value="1"/>
</dbReference>
<dbReference type="RefSeq" id="WP_322409935.1">
    <property type="nucleotide sequence ID" value="NZ_CP139779.1"/>
</dbReference>
<proteinExistence type="predicted"/>
<keyword evidence="2" id="KW-1185">Reference proteome</keyword>
<evidence type="ECO:0000313" key="1">
    <source>
        <dbReference type="EMBL" id="WQB69810.1"/>
    </source>
</evidence>